<feature type="transmembrane region" description="Helical" evidence="1">
    <location>
        <begin position="217"/>
        <end position="239"/>
    </location>
</feature>
<evidence type="ECO:0000313" key="2">
    <source>
        <dbReference type="EMBL" id="SBT44094.1"/>
    </source>
</evidence>
<dbReference type="Pfam" id="PF06772">
    <property type="entry name" value="LtrA"/>
    <property type="match status" value="1"/>
</dbReference>
<dbReference type="OrthoDB" id="7698234at2"/>
<feature type="transmembrane region" description="Helical" evidence="1">
    <location>
        <begin position="358"/>
        <end position="376"/>
    </location>
</feature>
<evidence type="ECO:0000256" key="1">
    <source>
        <dbReference type="SAM" id="Phobius"/>
    </source>
</evidence>
<feature type="transmembrane region" description="Helical" evidence="1">
    <location>
        <begin position="332"/>
        <end position="351"/>
    </location>
</feature>
<dbReference type="InterPro" id="IPR010640">
    <property type="entry name" value="Low_temperature_requirement_A"/>
</dbReference>
<keyword evidence="1" id="KW-1133">Transmembrane helix</keyword>
<keyword evidence="1" id="KW-0812">Transmembrane</keyword>
<keyword evidence="1" id="KW-0472">Membrane</keyword>
<feature type="transmembrane region" description="Helical" evidence="1">
    <location>
        <begin position="245"/>
        <end position="264"/>
    </location>
</feature>
<evidence type="ECO:0000313" key="3">
    <source>
        <dbReference type="Proteomes" id="UP000198765"/>
    </source>
</evidence>
<dbReference type="AlphaFoldDB" id="A0A1A8ZJR3"/>
<feature type="transmembrane region" description="Helical" evidence="1">
    <location>
        <begin position="52"/>
        <end position="70"/>
    </location>
</feature>
<dbReference type="PANTHER" id="PTHR36840">
    <property type="entry name" value="BLL5714 PROTEIN"/>
    <property type="match status" value="1"/>
</dbReference>
<gene>
    <name evidence="2" type="ORF">GA0070621_1964</name>
</gene>
<feature type="transmembrane region" description="Helical" evidence="1">
    <location>
        <begin position="114"/>
        <end position="136"/>
    </location>
</feature>
<name>A0A1A8ZJR3_9ACTN</name>
<feature type="transmembrane region" description="Helical" evidence="1">
    <location>
        <begin position="185"/>
        <end position="205"/>
    </location>
</feature>
<organism evidence="2 3">
    <name type="scientific">Micromonospora narathiwatensis</name>
    <dbReference type="NCBI Taxonomy" id="299146"/>
    <lineage>
        <taxon>Bacteria</taxon>
        <taxon>Bacillati</taxon>
        <taxon>Actinomycetota</taxon>
        <taxon>Actinomycetes</taxon>
        <taxon>Micromonosporales</taxon>
        <taxon>Micromonosporaceae</taxon>
        <taxon>Micromonospora</taxon>
    </lineage>
</organism>
<feature type="transmembrane region" description="Helical" evidence="1">
    <location>
        <begin position="382"/>
        <end position="405"/>
    </location>
</feature>
<feature type="transmembrane region" description="Helical" evidence="1">
    <location>
        <begin position="27"/>
        <end position="46"/>
    </location>
</feature>
<keyword evidence="3" id="KW-1185">Reference proteome</keyword>
<dbReference type="RefSeq" id="WP_091193623.1">
    <property type="nucleotide sequence ID" value="NZ_LT594324.1"/>
</dbReference>
<dbReference type="PATRIC" id="fig|299146.4.peg.2026"/>
<feature type="transmembrane region" description="Helical" evidence="1">
    <location>
        <begin position="82"/>
        <end position="102"/>
    </location>
</feature>
<reference evidence="2 3" key="1">
    <citation type="submission" date="2016-06" db="EMBL/GenBank/DDBJ databases">
        <authorList>
            <person name="Kjaerup R.B."/>
            <person name="Dalgaard T.S."/>
            <person name="Juul-Madsen H.R."/>
        </authorList>
    </citation>
    <scope>NUCLEOTIDE SEQUENCE [LARGE SCALE GENOMIC DNA]</scope>
    <source>
        <strain evidence="2 3">DSM 45248</strain>
    </source>
</reference>
<feature type="transmembrane region" description="Helical" evidence="1">
    <location>
        <begin position="148"/>
        <end position="165"/>
    </location>
</feature>
<accession>A0A1A8ZJR3</accession>
<sequence>MGGDRIRGGLGPAIPIAPAARVDKFEVFFDLVFVVSFFIITRATAANVGGRQLLHALLVLAVLWWCWVVHSMVASRLRLGEGFVPVLMVIGMIALFTFALALPQTFGDGQRGTGLPILVTASYVVFRAVHLVLYSHATRNRPHARRQLFHLLPEVVITALLLLIAEVLPTRIAAPEHAMWLRDGLWIAVVVVQYASGFLAGTRGWEVTSAEHWTERYDLILIIALGESVISIGVGGNLLGKPVTWPAIVAAMLGILFTAALWWAHFDMIGPAARIALHATQGVPRLAMARDAYAYLYLPMIAGVILFAIGAEELVREITEPEGGVAEPAGEAGVPLLFGGVMTYLAADLAFQLRTLRTVTWTRVGVLLVLAAGLLGGRQLPALAALSLLTAICVALAVVEVVLFADSRDALRRAVYEERTRHESSEAAWRARWHDGDPERPAG</sequence>
<feature type="transmembrane region" description="Helical" evidence="1">
    <location>
        <begin position="294"/>
        <end position="312"/>
    </location>
</feature>
<dbReference type="PANTHER" id="PTHR36840:SF1">
    <property type="entry name" value="BLL5714 PROTEIN"/>
    <property type="match status" value="1"/>
</dbReference>
<protein>
    <submittedName>
        <fullName evidence="2">Low temperature requirement protein LtrA</fullName>
    </submittedName>
</protein>
<dbReference type="EMBL" id="LT594324">
    <property type="protein sequence ID" value="SBT44094.1"/>
    <property type="molecule type" value="Genomic_DNA"/>
</dbReference>
<dbReference type="Proteomes" id="UP000198765">
    <property type="component" value="Chromosome I"/>
</dbReference>
<proteinExistence type="predicted"/>